<feature type="transmembrane region" description="Helical" evidence="1">
    <location>
        <begin position="15"/>
        <end position="34"/>
    </location>
</feature>
<keyword evidence="1" id="KW-1133">Transmembrane helix</keyword>
<keyword evidence="1" id="KW-0812">Transmembrane</keyword>
<organism evidence="3 4">
    <name type="scientific">Pseudomonas brassicae</name>
    <dbReference type="NCBI Taxonomy" id="2708063"/>
    <lineage>
        <taxon>Bacteria</taxon>
        <taxon>Pseudomonadati</taxon>
        <taxon>Pseudomonadota</taxon>
        <taxon>Gammaproteobacteria</taxon>
        <taxon>Pseudomonadales</taxon>
        <taxon>Pseudomonadaceae</taxon>
        <taxon>Pseudomonas</taxon>
    </lineage>
</organism>
<evidence type="ECO:0000256" key="1">
    <source>
        <dbReference type="SAM" id="Phobius"/>
    </source>
</evidence>
<protein>
    <submittedName>
        <fullName evidence="3">Pilus assembly protein</fullName>
    </submittedName>
</protein>
<dbReference type="InterPro" id="IPR012495">
    <property type="entry name" value="TadE-like_dom"/>
</dbReference>
<evidence type="ECO:0000313" key="4">
    <source>
        <dbReference type="Proteomes" id="UP000482634"/>
    </source>
</evidence>
<dbReference type="Pfam" id="PF07811">
    <property type="entry name" value="TadE"/>
    <property type="match status" value="1"/>
</dbReference>
<comment type="caution">
    <text evidence="3">The sequence shown here is derived from an EMBL/GenBank/DDBJ whole genome shotgun (WGS) entry which is preliminary data.</text>
</comment>
<accession>A0A6B3NND8</accession>
<dbReference type="RefSeq" id="WP_163946239.1">
    <property type="nucleotide sequence ID" value="NZ_JAAHBU010000194.1"/>
</dbReference>
<proteinExistence type="predicted"/>
<dbReference type="EMBL" id="JAAHBU010000194">
    <property type="protein sequence ID" value="NER64912.1"/>
    <property type="molecule type" value="Genomic_DNA"/>
</dbReference>
<evidence type="ECO:0000313" key="3">
    <source>
        <dbReference type="EMBL" id="NER64912.1"/>
    </source>
</evidence>
<sequence length="190" mass="20529">MNAKAQRGSALLETILLLPVLIGITLLAADMYILHQARSYLQQSAHNVASVIGAQGKLDANGLRALIEQAASTQVLHNYEMIISKVESDRSMQWRPLHRGPAQGLCTAYSEGRRYTGVLPEELPEAPDDDNASNHSVIVVQVCRSSEDLALSEALIGGANLEALSISRLQHGTPSLDVALTRELDPQETP</sequence>
<dbReference type="Proteomes" id="UP000482634">
    <property type="component" value="Unassembled WGS sequence"/>
</dbReference>
<reference evidence="3 4" key="1">
    <citation type="submission" date="2020-02" db="EMBL/GenBank/DDBJ databases">
        <title>Broccoli isolated Pseudomonas sp.</title>
        <authorList>
            <person name="Fujikawa T."/>
            <person name="Sawada H."/>
        </authorList>
    </citation>
    <scope>NUCLEOTIDE SEQUENCE [LARGE SCALE GENOMIC DNA]</scope>
    <source>
        <strain evidence="3 4">MAFF212427</strain>
    </source>
</reference>
<feature type="domain" description="TadE-like" evidence="2">
    <location>
        <begin position="8"/>
        <end position="49"/>
    </location>
</feature>
<dbReference type="AlphaFoldDB" id="A0A6B3NND8"/>
<keyword evidence="4" id="KW-1185">Reference proteome</keyword>
<name>A0A6B3NND8_9PSED</name>
<gene>
    <name evidence="3" type="ORF">G3436_14810</name>
</gene>
<evidence type="ECO:0000259" key="2">
    <source>
        <dbReference type="Pfam" id="PF07811"/>
    </source>
</evidence>
<keyword evidence="1" id="KW-0472">Membrane</keyword>